<proteinExistence type="inferred from homology"/>
<feature type="transmembrane region" description="Helical" evidence="6">
    <location>
        <begin position="104"/>
        <end position="124"/>
    </location>
</feature>
<keyword evidence="5 6" id="KW-0472">Membrane</keyword>
<dbReference type="InterPro" id="IPR007267">
    <property type="entry name" value="GtrA_DPMS_TM"/>
</dbReference>
<evidence type="ECO:0000256" key="2">
    <source>
        <dbReference type="ARBA" id="ARBA00009399"/>
    </source>
</evidence>
<keyword evidence="9" id="KW-1185">Reference proteome</keyword>
<feature type="domain" description="GtrA/DPMS transmembrane" evidence="7">
    <location>
        <begin position="18"/>
        <end position="130"/>
    </location>
</feature>
<evidence type="ECO:0000256" key="6">
    <source>
        <dbReference type="SAM" id="Phobius"/>
    </source>
</evidence>
<protein>
    <submittedName>
        <fullName evidence="8">GtrA family protein</fullName>
    </submittedName>
</protein>
<comment type="similarity">
    <text evidence="2">Belongs to the GtrA family.</text>
</comment>
<evidence type="ECO:0000256" key="1">
    <source>
        <dbReference type="ARBA" id="ARBA00004141"/>
    </source>
</evidence>
<dbReference type="PANTHER" id="PTHR38459">
    <property type="entry name" value="PROPHAGE BACTOPRENOL-LINKED GLUCOSE TRANSLOCASE HOMOLOG"/>
    <property type="match status" value="1"/>
</dbReference>
<dbReference type="Pfam" id="PF04138">
    <property type="entry name" value="GtrA_DPMS_TM"/>
    <property type="match status" value="1"/>
</dbReference>
<evidence type="ECO:0000256" key="5">
    <source>
        <dbReference type="ARBA" id="ARBA00023136"/>
    </source>
</evidence>
<dbReference type="EMBL" id="CP080544">
    <property type="protein sequence ID" value="QYR52731.1"/>
    <property type="molecule type" value="Genomic_DNA"/>
</dbReference>
<comment type="subcellular location">
    <subcellularLocation>
        <location evidence="1">Membrane</location>
        <topology evidence="1">Multi-pass membrane protein</topology>
    </subcellularLocation>
</comment>
<name>A0ABX8WP49_9GAMM</name>
<dbReference type="PANTHER" id="PTHR38459:SF1">
    <property type="entry name" value="PROPHAGE BACTOPRENOL-LINKED GLUCOSE TRANSLOCASE HOMOLOG"/>
    <property type="match status" value="1"/>
</dbReference>
<dbReference type="Proteomes" id="UP000824755">
    <property type="component" value="Chromosome"/>
</dbReference>
<evidence type="ECO:0000256" key="3">
    <source>
        <dbReference type="ARBA" id="ARBA00022692"/>
    </source>
</evidence>
<keyword evidence="3 6" id="KW-0812">Transmembrane</keyword>
<feature type="transmembrane region" description="Helical" evidence="6">
    <location>
        <begin position="15"/>
        <end position="36"/>
    </location>
</feature>
<organism evidence="8 9">
    <name type="scientific">Lysobacter soyae</name>
    <dbReference type="NCBI Taxonomy" id="2764185"/>
    <lineage>
        <taxon>Bacteria</taxon>
        <taxon>Pseudomonadati</taxon>
        <taxon>Pseudomonadota</taxon>
        <taxon>Gammaproteobacteria</taxon>
        <taxon>Lysobacterales</taxon>
        <taxon>Lysobacteraceae</taxon>
        <taxon>Lysobacter</taxon>
    </lineage>
</organism>
<dbReference type="RefSeq" id="WP_220379516.1">
    <property type="nucleotide sequence ID" value="NZ_CP080544.1"/>
</dbReference>
<evidence type="ECO:0000256" key="4">
    <source>
        <dbReference type="ARBA" id="ARBA00022989"/>
    </source>
</evidence>
<keyword evidence="4 6" id="KW-1133">Transmembrane helix</keyword>
<evidence type="ECO:0000313" key="8">
    <source>
        <dbReference type="EMBL" id="QYR52731.1"/>
    </source>
</evidence>
<feature type="transmembrane region" description="Helical" evidence="6">
    <location>
        <begin position="48"/>
        <end position="65"/>
    </location>
</feature>
<evidence type="ECO:0000259" key="7">
    <source>
        <dbReference type="Pfam" id="PF04138"/>
    </source>
</evidence>
<gene>
    <name evidence="8" type="ORF">H8L67_09125</name>
</gene>
<evidence type="ECO:0000313" key="9">
    <source>
        <dbReference type="Proteomes" id="UP000824755"/>
    </source>
</evidence>
<feature type="transmembrane region" description="Helical" evidence="6">
    <location>
        <begin position="77"/>
        <end position="98"/>
    </location>
</feature>
<sequence>MFDLLKSNSAAIRQFVLYAICGGSGVLTDLAIFGALVSNGANYQLANFAGYAAGTLISFLLNRKFTFDAKDRPFERLALFLGTALLGYIVSSALLWVLISKLNFSPFVAKIATLGVVLVLQFSINKAVTFRTTEGSAS</sequence>
<reference evidence="8 9" key="1">
    <citation type="submission" date="2021-08" db="EMBL/GenBank/DDBJ databases">
        <title>Lysobacter sp. strain CJ11 Genome sequencing and assembly.</title>
        <authorList>
            <person name="Kim I."/>
        </authorList>
    </citation>
    <scope>NUCLEOTIDE SEQUENCE [LARGE SCALE GENOMIC DNA]</scope>
    <source>
        <strain evidence="8 9">CJ11</strain>
    </source>
</reference>
<dbReference type="InterPro" id="IPR051401">
    <property type="entry name" value="GtrA_CellWall_Glycosyl"/>
</dbReference>
<accession>A0ABX8WP49</accession>